<dbReference type="Pfam" id="PF03435">
    <property type="entry name" value="Sacchrp_dh_NADP"/>
    <property type="match status" value="1"/>
</dbReference>
<dbReference type="SUPFAM" id="SSF51735">
    <property type="entry name" value="NAD(P)-binding Rossmann-fold domains"/>
    <property type="match status" value="1"/>
</dbReference>
<proteinExistence type="predicted"/>
<organism evidence="2 3">
    <name type="scientific">Stagnimonas aquatica</name>
    <dbReference type="NCBI Taxonomy" id="2689987"/>
    <lineage>
        <taxon>Bacteria</taxon>
        <taxon>Pseudomonadati</taxon>
        <taxon>Pseudomonadota</taxon>
        <taxon>Gammaproteobacteria</taxon>
        <taxon>Nevskiales</taxon>
        <taxon>Nevskiaceae</taxon>
        <taxon>Stagnimonas</taxon>
    </lineage>
</organism>
<reference evidence="2 3" key="1">
    <citation type="submission" date="2018-10" db="EMBL/GenBank/DDBJ databases">
        <authorList>
            <person name="Chen W.-M."/>
        </authorList>
    </citation>
    <scope>NUCLEOTIDE SEQUENCE [LARGE SCALE GENOMIC DNA]</scope>
    <source>
        <strain evidence="2 3">THS-13</strain>
    </source>
</reference>
<dbReference type="EMBL" id="RJVO01000002">
    <property type="protein sequence ID" value="ROH91804.1"/>
    <property type="molecule type" value="Genomic_DNA"/>
</dbReference>
<keyword evidence="3" id="KW-1185">Reference proteome</keyword>
<evidence type="ECO:0000313" key="2">
    <source>
        <dbReference type="EMBL" id="ROH91804.1"/>
    </source>
</evidence>
<dbReference type="GO" id="GO:0005886">
    <property type="term" value="C:plasma membrane"/>
    <property type="evidence" value="ECO:0007669"/>
    <property type="project" value="TreeGrafter"/>
</dbReference>
<dbReference type="AlphaFoldDB" id="A0A3N0VGI6"/>
<dbReference type="InterPro" id="IPR036291">
    <property type="entry name" value="NAD(P)-bd_dom_sf"/>
</dbReference>
<dbReference type="Proteomes" id="UP000282106">
    <property type="component" value="Unassembled WGS sequence"/>
</dbReference>
<comment type="caution">
    <text evidence="2">The sequence shown here is derived from an EMBL/GenBank/DDBJ whole genome shotgun (WGS) entry which is preliminary data.</text>
</comment>
<dbReference type="InParanoid" id="A0A3N0VGI6"/>
<sequence>MTDRSYDFVLFGATGYTGGLTAEYLARHAPRGARWALAGRNRDKLDAVRAQLARINPACAALELLVVDARDSAGLARVAAQSKVVVSTVGPYALHGEPLVRACADAGTHYCDLTGEPEFVDAMWLKYQAVAERSGARLVHCCGFDSIPHDLGAYYTLLQLPEAVPVQIEGYVRVGGRFSAGTYHSLINAFARARDYLKINRERRLRETRPLLRKIGGSRSRPRYDRSLGSWVLPMPTIDPQIVKRSAVALERYGPAFRYGHYLQVSKLPQAVALVAGVGALFAGAQFKPSRDFLLSRQTSGEGPSARQREQGWFRVRFIGEAGGQRVVVDVKGGDPGYGETAKMLAESTLALAYDKLPARAGQLTPVAAMGDALLVRLQNAGISFEVVERT</sequence>
<accession>A0A3N0VGI6</accession>
<dbReference type="InterPro" id="IPR051276">
    <property type="entry name" value="Saccharopine_DH-like_oxidrdct"/>
</dbReference>
<dbReference type="InterPro" id="IPR005097">
    <property type="entry name" value="Sacchrp_dh_NADP-bd"/>
</dbReference>
<feature type="domain" description="Saccharopine dehydrogenase NADP binding" evidence="1">
    <location>
        <begin position="9"/>
        <end position="136"/>
    </location>
</feature>
<dbReference type="RefSeq" id="WP_123210848.1">
    <property type="nucleotide sequence ID" value="NZ_RJVO01000002.1"/>
</dbReference>
<protein>
    <submittedName>
        <fullName evidence="2">Saccharopine dehydrogenase</fullName>
    </submittedName>
</protein>
<evidence type="ECO:0000259" key="1">
    <source>
        <dbReference type="Pfam" id="PF03435"/>
    </source>
</evidence>
<dbReference type="Gene3D" id="3.40.50.720">
    <property type="entry name" value="NAD(P)-binding Rossmann-like Domain"/>
    <property type="match status" value="1"/>
</dbReference>
<dbReference type="GO" id="GO:0009247">
    <property type="term" value="P:glycolipid biosynthetic process"/>
    <property type="evidence" value="ECO:0007669"/>
    <property type="project" value="TreeGrafter"/>
</dbReference>
<gene>
    <name evidence="2" type="ORF">ED208_05320</name>
</gene>
<name>A0A3N0VGI6_9GAMM</name>
<evidence type="ECO:0000313" key="3">
    <source>
        <dbReference type="Proteomes" id="UP000282106"/>
    </source>
</evidence>
<dbReference type="PANTHER" id="PTHR12286:SF5">
    <property type="entry name" value="SACCHAROPINE DEHYDROGENASE-LIKE OXIDOREDUCTASE"/>
    <property type="match status" value="1"/>
</dbReference>
<dbReference type="PANTHER" id="PTHR12286">
    <property type="entry name" value="SACCHAROPINE DEHYDROGENASE-LIKE OXIDOREDUCTASE"/>
    <property type="match status" value="1"/>
</dbReference>